<sequence length="42" mass="4919">MCFRPSQQLSLLSWPKKKSYLLPLPLFPSCCHHQALPMFRTS</sequence>
<accession>K3ZFW8</accession>
<dbReference type="HOGENOM" id="CLU_3261446_0_0_1"/>
<dbReference type="EnsemblPlants" id="KQL13705">
    <property type="protein sequence ID" value="KQL13705"/>
    <property type="gene ID" value="SETIT_025470mg"/>
</dbReference>
<dbReference type="Proteomes" id="UP000004995">
    <property type="component" value="Unassembled WGS sequence"/>
</dbReference>
<reference evidence="2" key="1">
    <citation type="journal article" date="2012" name="Nat. Biotechnol.">
        <title>Reference genome sequence of the model plant Setaria.</title>
        <authorList>
            <person name="Bennetzen J.L."/>
            <person name="Schmutz J."/>
            <person name="Wang H."/>
            <person name="Percifield R."/>
            <person name="Hawkins J."/>
            <person name="Pontaroli A.C."/>
            <person name="Estep M."/>
            <person name="Feng L."/>
            <person name="Vaughn J.N."/>
            <person name="Grimwood J."/>
            <person name="Jenkins J."/>
            <person name="Barry K."/>
            <person name="Lindquist E."/>
            <person name="Hellsten U."/>
            <person name="Deshpande S."/>
            <person name="Wang X."/>
            <person name="Wu X."/>
            <person name="Mitros T."/>
            <person name="Triplett J."/>
            <person name="Yang X."/>
            <person name="Ye C.Y."/>
            <person name="Mauro-Herrera M."/>
            <person name="Wang L."/>
            <person name="Li P."/>
            <person name="Sharma M."/>
            <person name="Sharma R."/>
            <person name="Ronald P.C."/>
            <person name="Panaud O."/>
            <person name="Kellogg E.A."/>
            <person name="Brutnell T.P."/>
            <person name="Doust A.N."/>
            <person name="Tuskan G.A."/>
            <person name="Rokhsar D."/>
            <person name="Devos K.M."/>
        </authorList>
    </citation>
    <scope>NUCLEOTIDE SEQUENCE [LARGE SCALE GENOMIC DNA]</scope>
    <source>
        <strain evidence="2">cv. Yugu1</strain>
    </source>
</reference>
<protein>
    <submittedName>
        <fullName evidence="1">Uncharacterized protein</fullName>
    </submittedName>
</protein>
<reference evidence="1" key="2">
    <citation type="submission" date="2018-08" db="UniProtKB">
        <authorList>
            <consortium name="EnsemblPlants"/>
        </authorList>
    </citation>
    <scope>IDENTIFICATION</scope>
    <source>
        <strain evidence="1">Yugu1</strain>
    </source>
</reference>
<dbReference type="EMBL" id="AGNK02001471">
    <property type="status" value="NOT_ANNOTATED_CDS"/>
    <property type="molecule type" value="Genomic_DNA"/>
</dbReference>
<proteinExistence type="predicted"/>
<name>K3ZFW8_SETIT</name>
<evidence type="ECO:0000313" key="2">
    <source>
        <dbReference type="Proteomes" id="UP000004995"/>
    </source>
</evidence>
<evidence type="ECO:0000313" key="1">
    <source>
        <dbReference type="EnsemblPlants" id="KQL13705"/>
    </source>
</evidence>
<keyword evidence="2" id="KW-1185">Reference proteome</keyword>
<organism evidence="1 2">
    <name type="scientific">Setaria italica</name>
    <name type="common">Foxtail millet</name>
    <name type="synonym">Panicum italicum</name>
    <dbReference type="NCBI Taxonomy" id="4555"/>
    <lineage>
        <taxon>Eukaryota</taxon>
        <taxon>Viridiplantae</taxon>
        <taxon>Streptophyta</taxon>
        <taxon>Embryophyta</taxon>
        <taxon>Tracheophyta</taxon>
        <taxon>Spermatophyta</taxon>
        <taxon>Magnoliopsida</taxon>
        <taxon>Liliopsida</taxon>
        <taxon>Poales</taxon>
        <taxon>Poaceae</taxon>
        <taxon>PACMAD clade</taxon>
        <taxon>Panicoideae</taxon>
        <taxon>Panicodae</taxon>
        <taxon>Paniceae</taxon>
        <taxon>Cenchrinae</taxon>
        <taxon>Setaria</taxon>
    </lineage>
</organism>
<dbReference type="InParanoid" id="K3ZFW8"/>
<dbReference type="Gramene" id="KQL13705">
    <property type="protein sequence ID" value="KQL13705"/>
    <property type="gene ID" value="SETIT_025470mg"/>
</dbReference>
<dbReference type="AlphaFoldDB" id="K3ZFW8"/>